<dbReference type="Gene3D" id="3.40.50.20">
    <property type="match status" value="2"/>
</dbReference>
<dbReference type="PROSITE" id="PS00843">
    <property type="entry name" value="DALA_DALA_LIGASE_1"/>
    <property type="match status" value="1"/>
</dbReference>
<dbReference type="PANTHER" id="PTHR23132:SF0">
    <property type="entry name" value="D-ALANINE-D-ALANINE LIGASE FAMILY"/>
    <property type="match status" value="1"/>
</dbReference>
<gene>
    <name evidence="1" type="ORF">RJ641_028603</name>
</gene>
<proteinExistence type="predicted"/>
<dbReference type="PANTHER" id="PTHR23132">
    <property type="entry name" value="D-ALANINE--D-ALANINE LIGASE"/>
    <property type="match status" value="1"/>
</dbReference>
<reference evidence="1 2" key="1">
    <citation type="submission" date="2023-12" db="EMBL/GenBank/DDBJ databases">
        <title>A high-quality genome assembly for Dillenia turbinata (Dilleniales).</title>
        <authorList>
            <person name="Chanderbali A."/>
        </authorList>
    </citation>
    <scope>NUCLEOTIDE SEQUENCE [LARGE SCALE GENOMIC DNA]</scope>
    <source>
        <strain evidence="1">LSX21</strain>
        <tissue evidence="1">Leaf</tissue>
    </source>
</reference>
<dbReference type="AlphaFoldDB" id="A0AAN8W8C4"/>
<organism evidence="1 2">
    <name type="scientific">Dillenia turbinata</name>
    <dbReference type="NCBI Taxonomy" id="194707"/>
    <lineage>
        <taxon>Eukaryota</taxon>
        <taxon>Viridiplantae</taxon>
        <taxon>Streptophyta</taxon>
        <taxon>Embryophyta</taxon>
        <taxon>Tracheophyta</taxon>
        <taxon>Spermatophyta</taxon>
        <taxon>Magnoliopsida</taxon>
        <taxon>eudicotyledons</taxon>
        <taxon>Gunneridae</taxon>
        <taxon>Pentapetalae</taxon>
        <taxon>Dilleniales</taxon>
        <taxon>Dilleniaceae</taxon>
        <taxon>Dillenia</taxon>
    </lineage>
</organism>
<sequence length="349" mass="40031">MGFLEILEKRRERERVLRVGVVCGGLSAERGIFLNFARSVLDHIQHNDLHVSCYYIDANMNASAIFLPRWKLLYCQSKYQSCLRFPVYSNIPADFDFKFESMMQKRMCNSTILADTIFNYRTKYLPTQQVAYHMPPQFPAEMVDVIRNRASLLFQRLGLHDFAQIDGWFLPPSASVFSSSENMYRKNKWALLLVECSRQAFYSRRLQRNLRVVSISVRLNLQAFADVCVNKPSFFRLCSFKPNENEIQMEYPMSSKTVWTLLYSLVLRHKMEEVLDACIEAVEPSRAATTSICVTNLCYLCTVHGGIGEDGTLQSLLESEGVPYTGPRVAASKTCMDKVATLLALGHMW</sequence>
<dbReference type="InterPro" id="IPR016185">
    <property type="entry name" value="PreATP-grasp_dom_sf"/>
</dbReference>
<keyword evidence="2" id="KW-1185">Reference proteome</keyword>
<protein>
    <submittedName>
        <fullName evidence="1">Uncharacterized protein</fullName>
    </submittedName>
</protein>
<dbReference type="GO" id="GO:0008716">
    <property type="term" value="F:D-alanine-D-alanine ligase activity"/>
    <property type="evidence" value="ECO:0007669"/>
    <property type="project" value="TreeGrafter"/>
</dbReference>
<dbReference type="GO" id="GO:0009507">
    <property type="term" value="C:chloroplast"/>
    <property type="evidence" value="ECO:0007669"/>
    <property type="project" value="TreeGrafter"/>
</dbReference>
<name>A0AAN8W8C4_9MAGN</name>
<dbReference type="InterPro" id="IPR000291">
    <property type="entry name" value="D-Ala_lig_Van_CS"/>
</dbReference>
<dbReference type="Gene3D" id="3.30.470.20">
    <property type="entry name" value="ATP-grasp fold, B domain"/>
    <property type="match status" value="1"/>
</dbReference>
<evidence type="ECO:0000313" key="1">
    <source>
        <dbReference type="EMBL" id="KAK6943226.1"/>
    </source>
</evidence>
<dbReference type="SUPFAM" id="SSF52440">
    <property type="entry name" value="PreATP-grasp domain"/>
    <property type="match status" value="2"/>
</dbReference>
<comment type="caution">
    <text evidence="1">The sequence shown here is derived from an EMBL/GenBank/DDBJ whole genome shotgun (WGS) entry which is preliminary data.</text>
</comment>
<dbReference type="EMBL" id="JBAMMX010000004">
    <property type="protein sequence ID" value="KAK6943226.1"/>
    <property type="molecule type" value="Genomic_DNA"/>
</dbReference>
<accession>A0AAN8W8C4</accession>
<dbReference type="Proteomes" id="UP001370490">
    <property type="component" value="Unassembled WGS sequence"/>
</dbReference>
<evidence type="ECO:0000313" key="2">
    <source>
        <dbReference type="Proteomes" id="UP001370490"/>
    </source>
</evidence>